<evidence type="ECO:0000256" key="2">
    <source>
        <dbReference type="ARBA" id="ARBA00022723"/>
    </source>
</evidence>
<keyword evidence="4" id="KW-0456">Lyase</keyword>
<dbReference type="PANTHER" id="PTHR12589:SF7">
    <property type="entry name" value="6-PYRUVOYL TETRAHYDROBIOPTERIN SYNTHASE"/>
    <property type="match status" value="1"/>
</dbReference>
<accession>A0A0F8XZ70</accession>
<keyword evidence="3" id="KW-0862">Zinc</keyword>
<comment type="cofactor">
    <cofactor evidence="1">
        <name>Zn(2+)</name>
        <dbReference type="ChEBI" id="CHEBI:29105"/>
    </cofactor>
</comment>
<sequence>MGFKVIVNESKVKFSACHFLKEHFKCSRLHGHNYYVSVEVSDHLDDNYFVVDFMELNKKIKLIIEPMDHYILIPTESKDIKIREEPGSVEVITPTKRYVFPRSDVCFLSLPATTSELLAKYIYNKLKEIYEDKKIVVKVGESKSSIASYEE</sequence>
<evidence type="ECO:0000313" key="5">
    <source>
        <dbReference type="EMBL" id="KKK74357.1"/>
    </source>
</evidence>
<evidence type="ECO:0008006" key="6">
    <source>
        <dbReference type="Google" id="ProtNLM"/>
    </source>
</evidence>
<gene>
    <name evidence="5" type="ORF">LCGC14_2884580</name>
</gene>
<dbReference type="GO" id="GO:0046872">
    <property type="term" value="F:metal ion binding"/>
    <property type="evidence" value="ECO:0007669"/>
    <property type="project" value="UniProtKB-KW"/>
</dbReference>
<dbReference type="PANTHER" id="PTHR12589">
    <property type="entry name" value="PYRUVOYL TETRAHYDROBIOPTERIN SYNTHASE"/>
    <property type="match status" value="1"/>
</dbReference>
<evidence type="ECO:0000256" key="3">
    <source>
        <dbReference type="ARBA" id="ARBA00022833"/>
    </source>
</evidence>
<dbReference type="AlphaFoldDB" id="A0A0F8XZ70"/>
<dbReference type="Gene3D" id="3.30.479.10">
    <property type="entry name" value="6-pyruvoyl tetrahydropterin synthase/QueD"/>
    <property type="match status" value="1"/>
</dbReference>
<dbReference type="SUPFAM" id="SSF55620">
    <property type="entry name" value="Tetrahydrobiopterin biosynthesis enzymes-like"/>
    <property type="match status" value="1"/>
</dbReference>
<name>A0A0F8XZ70_9ZZZZ</name>
<dbReference type="GO" id="GO:0016829">
    <property type="term" value="F:lyase activity"/>
    <property type="evidence" value="ECO:0007669"/>
    <property type="project" value="UniProtKB-KW"/>
</dbReference>
<protein>
    <recommendedName>
        <fullName evidence="6">6-pyruvoyl tetrahydropterin synthase</fullName>
    </recommendedName>
</protein>
<evidence type="ECO:0000256" key="4">
    <source>
        <dbReference type="ARBA" id="ARBA00023239"/>
    </source>
</evidence>
<dbReference type="Pfam" id="PF01242">
    <property type="entry name" value="PTPS"/>
    <property type="match status" value="1"/>
</dbReference>
<proteinExistence type="predicted"/>
<evidence type="ECO:0000256" key="1">
    <source>
        <dbReference type="ARBA" id="ARBA00001947"/>
    </source>
</evidence>
<reference evidence="5" key="1">
    <citation type="journal article" date="2015" name="Nature">
        <title>Complex archaea that bridge the gap between prokaryotes and eukaryotes.</title>
        <authorList>
            <person name="Spang A."/>
            <person name="Saw J.H."/>
            <person name="Jorgensen S.L."/>
            <person name="Zaremba-Niedzwiedzka K."/>
            <person name="Martijn J."/>
            <person name="Lind A.E."/>
            <person name="van Eijk R."/>
            <person name="Schleper C."/>
            <person name="Guy L."/>
            <person name="Ettema T.J."/>
        </authorList>
    </citation>
    <scope>NUCLEOTIDE SEQUENCE</scope>
</reference>
<dbReference type="InterPro" id="IPR038418">
    <property type="entry name" value="6-PTP_synth/QueD_sf"/>
</dbReference>
<dbReference type="InterPro" id="IPR007115">
    <property type="entry name" value="6-PTP_synth/QueD"/>
</dbReference>
<organism evidence="5">
    <name type="scientific">marine sediment metagenome</name>
    <dbReference type="NCBI Taxonomy" id="412755"/>
    <lineage>
        <taxon>unclassified sequences</taxon>
        <taxon>metagenomes</taxon>
        <taxon>ecological metagenomes</taxon>
    </lineage>
</organism>
<dbReference type="PIRSF" id="PIRSF006113">
    <property type="entry name" value="PTP_synth"/>
    <property type="match status" value="1"/>
</dbReference>
<dbReference type="EMBL" id="LAZR01056358">
    <property type="protein sequence ID" value="KKK74357.1"/>
    <property type="molecule type" value="Genomic_DNA"/>
</dbReference>
<keyword evidence="2" id="KW-0479">Metal-binding</keyword>
<comment type="caution">
    <text evidence="5">The sequence shown here is derived from an EMBL/GenBank/DDBJ whole genome shotgun (WGS) entry which is preliminary data.</text>
</comment>